<keyword evidence="2 3" id="KW-0040">ANK repeat</keyword>
<feature type="region of interest" description="Disordered" evidence="4">
    <location>
        <begin position="413"/>
        <end position="472"/>
    </location>
</feature>
<feature type="region of interest" description="Disordered" evidence="4">
    <location>
        <begin position="608"/>
        <end position="642"/>
    </location>
</feature>
<accession>A0A4Q9MWU2</accession>
<feature type="region of interest" description="Disordered" evidence="4">
    <location>
        <begin position="666"/>
        <end position="689"/>
    </location>
</feature>
<dbReference type="Pfam" id="PF12796">
    <property type="entry name" value="Ank_2"/>
    <property type="match status" value="1"/>
</dbReference>
<feature type="compositionally biased region" description="Polar residues" evidence="4">
    <location>
        <begin position="718"/>
        <end position="730"/>
    </location>
</feature>
<sequence length="922" mass="99965">MTTSQTGGRQRAERAALDAPLLDAAARADESGVNAALARGADVNAVDGATGNTAITYAIAGESGWEDVDVSDASFMLQSRVQVLRMLLRSETVSLYALNAPARDVTPLGLAAWLNVPDAIRVLLEESRGLVAVDGTDSLGVTPLMYTARDGAVEAASILLANGARPDLRDTHHRTAIHHALRHPRMLWLCESTLRKQRLREYLNGNRRQLQPLPQPYVAYAQTSATSPVDLTHWPAPSEVVLSRSTEALIRAVAGSDLTAIYQVLFPASHRTTVLVNRLDSQGWGPLHYCVTSQAPSIEVLDALFLAGADTSLYTSSNHGTPLHCLVRNAQAPLGSLQAARLHVFIRHFIRELRAPLAATDEDGETCLHVAAEHGKSVEVLLALLACDVRHTVREMRNARGLTPLEVAQPEFRSAFGPEAEPRRSNSAASFRTIRPSTSSSTSTSSSATAMTVASPRPQLGSGSKPELPADDVDASLLPRRILDNLTAVGQEALSADPLQLSGLQDVLDETSHLGETWVHSMHSRIQEAASDLRDARGKFNEVDALLESVTCELEEAFGEDLAGHRDSTERARRRTTDSADSDKTAVSSRASSSLSRKWRSMSDLRCSVDGNRREHPAERAKPPYLTIEEEEESAAPIDRSTTEKSFLNALLPPTAKELLHKSSKLSVDSGRTVSPAPHKKDGSPSGTSKLKAWFRKKLRFEIPDVSNETRIVLPGEQSPQRSPCQTQRRVPSPTEDALRTARRILRTAGKDLSCIEGCMDDAEEFLSLAANLLSQTERRLKLIIVSRQAALESARLAQLEEHLDDPFMSAIASTVRAAHSDAAIPFPLTSRARAGSGSSGSLLSSISAGSSVVSLSSTLIDAEDDDTRVLRRLMTRKVEARTDGALDEIDKTLTWLRIVQDTLRSLRRRTQTSATATGTLS</sequence>
<feature type="repeat" description="ANK" evidence="3">
    <location>
        <begin position="139"/>
        <end position="171"/>
    </location>
</feature>
<dbReference type="AlphaFoldDB" id="A0A4Q9MWU2"/>
<feature type="compositionally biased region" description="Basic and acidic residues" evidence="4">
    <location>
        <begin position="611"/>
        <end position="622"/>
    </location>
</feature>
<dbReference type="Gene3D" id="1.25.40.20">
    <property type="entry name" value="Ankyrin repeat-containing domain"/>
    <property type="match status" value="2"/>
</dbReference>
<evidence type="ECO:0000313" key="5">
    <source>
        <dbReference type="EMBL" id="TBU32520.1"/>
    </source>
</evidence>
<protein>
    <submittedName>
        <fullName evidence="5">Ankyrin</fullName>
    </submittedName>
</protein>
<dbReference type="PANTHER" id="PTHR24201">
    <property type="entry name" value="ANK_REP_REGION DOMAIN-CONTAINING PROTEIN"/>
    <property type="match status" value="1"/>
</dbReference>
<dbReference type="SMART" id="SM00248">
    <property type="entry name" value="ANK"/>
    <property type="match status" value="6"/>
</dbReference>
<dbReference type="InterPro" id="IPR050776">
    <property type="entry name" value="Ank_Repeat/CDKN_Inhibitor"/>
</dbReference>
<dbReference type="PANTHER" id="PTHR24201:SF16">
    <property type="entry name" value="ANKYRIN-1-LIKE-RELATED"/>
    <property type="match status" value="1"/>
</dbReference>
<feature type="region of interest" description="Disordered" evidence="4">
    <location>
        <begin position="716"/>
        <end position="736"/>
    </location>
</feature>
<feature type="compositionally biased region" description="Low complexity" evidence="4">
    <location>
        <begin position="437"/>
        <end position="455"/>
    </location>
</feature>
<evidence type="ECO:0000256" key="1">
    <source>
        <dbReference type="ARBA" id="ARBA00022737"/>
    </source>
</evidence>
<evidence type="ECO:0000256" key="4">
    <source>
        <dbReference type="SAM" id="MobiDB-lite"/>
    </source>
</evidence>
<evidence type="ECO:0000256" key="3">
    <source>
        <dbReference type="PROSITE-ProRule" id="PRU00023"/>
    </source>
</evidence>
<name>A0A4Q9MWU2_9APHY</name>
<dbReference type="PROSITE" id="PS50297">
    <property type="entry name" value="ANK_REP_REGION"/>
    <property type="match status" value="1"/>
</dbReference>
<dbReference type="InterPro" id="IPR002110">
    <property type="entry name" value="Ankyrin_rpt"/>
</dbReference>
<dbReference type="Pfam" id="PF00023">
    <property type="entry name" value="Ank"/>
    <property type="match status" value="1"/>
</dbReference>
<dbReference type="PROSITE" id="PS50088">
    <property type="entry name" value="ANK_REPEAT"/>
    <property type="match status" value="1"/>
</dbReference>
<reference evidence="5" key="1">
    <citation type="submission" date="2019-01" db="EMBL/GenBank/DDBJ databases">
        <title>Draft genome sequences of three monokaryotic isolates of the white-rot basidiomycete fungus Dichomitus squalens.</title>
        <authorList>
            <consortium name="DOE Joint Genome Institute"/>
            <person name="Lopez S.C."/>
            <person name="Andreopoulos B."/>
            <person name="Pangilinan J."/>
            <person name="Lipzen A."/>
            <person name="Riley R."/>
            <person name="Ahrendt S."/>
            <person name="Ng V."/>
            <person name="Barry K."/>
            <person name="Daum C."/>
            <person name="Grigoriev I.V."/>
            <person name="Hilden K.S."/>
            <person name="Makela M.R."/>
            <person name="de Vries R.P."/>
        </authorList>
    </citation>
    <scope>NUCLEOTIDE SEQUENCE [LARGE SCALE GENOMIC DNA]</scope>
    <source>
        <strain evidence="5">OM18370.1</strain>
    </source>
</reference>
<proteinExistence type="predicted"/>
<feature type="region of interest" description="Disordered" evidence="4">
    <location>
        <begin position="561"/>
        <end position="595"/>
    </location>
</feature>
<gene>
    <name evidence="5" type="ORF">BD311DRAFT_714247</name>
</gene>
<dbReference type="Proteomes" id="UP000292957">
    <property type="component" value="Unassembled WGS sequence"/>
</dbReference>
<dbReference type="InterPro" id="IPR036770">
    <property type="entry name" value="Ankyrin_rpt-contain_sf"/>
</dbReference>
<dbReference type="GO" id="GO:0005634">
    <property type="term" value="C:nucleus"/>
    <property type="evidence" value="ECO:0007669"/>
    <property type="project" value="TreeGrafter"/>
</dbReference>
<feature type="compositionally biased region" description="Basic and acidic residues" evidence="4">
    <location>
        <begin position="562"/>
        <end position="584"/>
    </location>
</feature>
<evidence type="ECO:0000256" key="2">
    <source>
        <dbReference type="ARBA" id="ARBA00023043"/>
    </source>
</evidence>
<organism evidence="5">
    <name type="scientific">Dichomitus squalens</name>
    <dbReference type="NCBI Taxonomy" id="114155"/>
    <lineage>
        <taxon>Eukaryota</taxon>
        <taxon>Fungi</taxon>
        <taxon>Dikarya</taxon>
        <taxon>Basidiomycota</taxon>
        <taxon>Agaricomycotina</taxon>
        <taxon>Agaricomycetes</taxon>
        <taxon>Polyporales</taxon>
        <taxon>Polyporaceae</taxon>
        <taxon>Dichomitus</taxon>
    </lineage>
</organism>
<dbReference type="OrthoDB" id="539213at2759"/>
<dbReference type="SUPFAM" id="SSF48403">
    <property type="entry name" value="Ankyrin repeat"/>
    <property type="match status" value="2"/>
</dbReference>
<keyword evidence="1" id="KW-0677">Repeat</keyword>
<dbReference type="EMBL" id="ML143394">
    <property type="protein sequence ID" value="TBU32520.1"/>
    <property type="molecule type" value="Genomic_DNA"/>
</dbReference>